<dbReference type="Proteomes" id="UP000184474">
    <property type="component" value="Unassembled WGS sequence"/>
</dbReference>
<evidence type="ECO:0000256" key="1">
    <source>
        <dbReference type="SAM" id="SignalP"/>
    </source>
</evidence>
<feature type="domain" description="DinB-like" evidence="2">
    <location>
        <begin position="31"/>
        <end position="155"/>
    </location>
</feature>
<evidence type="ECO:0000313" key="3">
    <source>
        <dbReference type="EMBL" id="SHJ94030.1"/>
    </source>
</evidence>
<feature type="signal peptide" evidence="1">
    <location>
        <begin position="1"/>
        <end position="17"/>
    </location>
</feature>
<reference evidence="4" key="1">
    <citation type="submission" date="2016-11" db="EMBL/GenBank/DDBJ databases">
        <authorList>
            <person name="Varghese N."/>
            <person name="Submissions S."/>
        </authorList>
    </citation>
    <scope>NUCLEOTIDE SEQUENCE [LARGE SCALE GENOMIC DNA]</scope>
    <source>
        <strain evidence="4">DSM 26134</strain>
    </source>
</reference>
<organism evidence="3 4">
    <name type="scientific">Reichenbachiella agariperforans</name>
    <dbReference type="NCBI Taxonomy" id="156994"/>
    <lineage>
        <taxon>Bacteria</taxon>
        <taxon>Pseudomonadati</taxon>
        <taxon>Bacteroidota</taxon>
        <taxon>Cytophagia</taxon>
        <taxon>Cytophagales</taxon>
        <taxon>Reichenbachiellaceae</taxon>
        <taxon>Reichenbachiella</taxon>
    </lineage>
</organism>
<sequence>MKKLIYLIVLMPMLSWAQVPTLQQEFAGATEYNQGQLVQLIGVIPADKMSWRSSEDVRSVSEVIAHIAGTNYMFGSFLGTPLPEGVDWQSMEKTLTKKEDLLKAINDSFAFINKASAAVEKDDLLTQVELPFGTFTKRAIMGIAGGHCSEHKGQLIAYARFMEIQPPWSGME</sequence>
<evidence type="ECO:0000259" key="2">
    <source>
        <dbReference type="Pfam" id="PF12867"/>
    </source>
</evidence>
<dbReference type="RefSeq" id="WP_073121043.1">
    <property type="nucleotide sequence ID" value="NZ_FRAA01000002.1"/>
</dbReference>
<dbReference type="Gene3D" id="1.20.120.450">
    <property type="entry name" value="dinb family like domain"/>
    <property type="match status" value="1"/>
</dbReference>
<feature type="chain" id="PRO_5012680587" evidence="1">
    <location>
        <begin position="18"/>
        <end position="172"/>
    </location>
</feature>
<keyword evidence="4" id="KW-1185">Reference proteome</keyword>
<accession>A0A1M6NEA1</accession>
<dbReference type="InterPro" id="IPR034660">
    <property type="entry name" value="DinB/YfiT-like"/>
</dbReference>
<proteinExistence type="predicted"/>
<name>A0A1M6NEA1_REIAG</name>
<protein>
    <submittedName>
        <fullName evidence="3">DinB superfamily protein</fullName>
    </submittedName>
</protein>
<dbReference type="AlphaFoldDB" id="A0A1M6NEA1"/>
<dbReference type="SUPFAM" id="SSF109854">
    <property type="entry name" value="DinB/YfiT-like putative metalloenzymes"/>
    <property type="match status" value="1"/>
</dbReference>
<gene>
    <name evidence="3" type="ORF">SAMN04488028_102224</name>
</gene>
<keyword evidence="1" id="KW-0732">Signal</keyword>
<dbReference type="Pfam" id="PF12867">
    <property type="entry name" value="DinB_2"/>
    <property type="match status" value="1"/>
</dbReference>
<evidence type="ECO:0000313" key="4">
    <source>
        <dbReference type="Proteomes" id="UP000184474"/>
    </source>
</evidence>
<dbReference type="InterPro" id="IPR024775">
    <property type="entry name" value="DinB-like"/>
</dbReference>
<dbReference type="STRING" id="156994.SAMN04488028_102224"/>
<dbReference type="EMBL" id="FRAA01000002">
    <property type="protein sequence ID" value="SHJ94030.1"/>
    <property type="molecule type" value="Genomic_DNA"/>
</dbReference>